<feature type="compositionally biased region" description="Polar residues" evidence="1">
    <location>
        <begin position="198"/>
        <end position="229"/>
    </location>
</feature>
<evidence type="ECO:0000313" key="3">
    <source>
        <dbReference type="Proteomes" id="UP000256601"/>
    </source>
</evidence>
<feature type="compositionally biased region" description="Polar residues" evidence="1">
    <location>
        <begin position="164"/>
        <end position="173"/>
    </location>
</feature>
<feature type="compositionally biased region" description="Low complexity" evidence="1">
    <location>
        <begin position="270"/>
        <end position="283"/>
    </location>
</feature>
<feature type="compositionally biased region" description="Acidic residues" evidence="1">
    <location>
        <begin position="284"/>
        <end position="297"/>
    </location>
</feature>
<sequence>MYDFLVLPEFSESDLDLGYDHSNVANAFPEQLTDSIGGNTFAGLLDTDVRERGSNENDTNMFGVTSLDSAPVALDSAPVATDSVPTSATTTSSTDFFPYYTYDSSAMAIDDVVFPAMLSPSMSSEGTSPTLMSSDSLFDQSYDFDKSQTGGGVTQSQSGGVTQNHGVTQNQSHNSKDKDLELDSFMPMSLRQPLHVSPLQTSPLQTSPLQTSPIACQPTPVHSRSQSYSLPYDPAPALINGNHTQQSHNHVAGGHHSHNHNHNHNHNVGHSHNVASNNPSPDSSECESDDDEEELSLDDSPSAHGVLFKNLSQDEQTKYRKYHCPVCKKYFRRDLPRHLRIHQRVARFVCPYPRDQCSHKRGQFNRPYDYKKHLLHSHFQFDEAKLVRGFRDLKSKLSHYGTCNCGRRFRADKWLDDHVMKCLKEMN</sequence>
<feature type="compositionally biased region" description="Basic residues" evidence="1">
    <location>
        <begin position="253"/>
        <end position="269"/>
    </location>
</feature>
<feature type="region of interest" description="Disordered" evidence="1">
    <location>
        <begin position="142"/>
        <end position="177"/>
    </location>
</feature>
<dbReference type="Gene3D" id="3.30.160.60">
    <property type="entry name" value="Classic Zinc Finger"/>
    <property type="match status" value="1"/>
</dbReference>
<dbReference type="VEuPathDB" id="FungiDB:YALI0_F12287g"/>
<name>A0A371CC56_YARLL</name>
<organism evidence="2 3">
    <name type="scientific">Yarrowia lipolytica</name>
    <name type="common">Candida lipolytica</name>
    <dbReference type="NCBI Taxonomy" id="4952"/>
    <lineage>
        <taxon>Eukaryota</taxon>
        <taxon>Fungi</taxon>
        <taxon>Dikarya</taxon>
        <taxon>Ascomycota</taxon>
        <taxon>Saccharomycotina</taxon>
        <taxon>Dipodascomycetes</taxon>
        <taxon>Dipodascales</taxon>
        <taxon>Dipodascales incertae sedis</taxon>
        <taxon>Yarrowia</taxon>
    </lineage>
</organism>
<feature type="region of interest" description="Disordered" evidence="1">
    <location>
        <begin position="198"/>
        <end position="304"/>
    </location>
</feature>
<accession>A0A371CC56</accession>
<dbReference type="Proteomes" id="UP000256601">
    <property type="component" value="Unassembled WGS sequence"/>
</dbReference>
<feature type="compositionally biased region" description="Low complexity" evidence="1">
    <location>
        <begin position="154"/>
        <end position="163"/>
    </location>
</feature>
<gene>
    <name evidence="2" type="ORF">B0I71DRAFT_114451</name>
</gene>
<protein>
    <submittedName>
        <fullName evidence="2">Uncharacterized protein</fullName>
    </submittedName>
</protein>
<dbReference type="EMBL" id="KZ858958">
    <property type="protein sequence ID" value="RDW27897.1"/>
    <property type="molecule type" value="Genomic_DNA"/>
</dbReference>
<dbReference type="AlphaFoldDB" id="A0A371CC56"/>
<dbReference type="VEuPathDB" id="FungiDB:YALI1_F16270g"/>
<evidence type="ECO:0000313" key="2">
    <source>
        <dbReference type="EMBL" id="RDW27897.1"/>
    </source>
</evidence>
<evidence type="ECO:0000256" key="1">
    <source>
        <dbReference type="SAM" id="MobiDB-lite"/>
    </source>
</evidence>
<proteinExistence type="predicted"/>
<reference evidence="2 3" key="1">
    <citation type="submission" date="2018-07" db="EMBL/GenBank/DDBJ databases">
        <title>Draft Genome Assemblies for Five Robust Yarrowia lipolytica Strains Exhibiting High Lipid Production and Pentose Sugar Utilization and Sugar Alcohol Secretion from Undetoxified Lignocellulosic Biomass Hydrolysates.</title>
        <authorList>
            <consortium name="DOE Joint Genome Institute"/>
            <person name="Walker C."/>
            <person name="Ryu S."/>
            <person name="Na H."/>
            <person name="Zane M."/>
            <person name="LaButti K."/>
            <person name="Lipzen A."/>
            <person name="Haridas S."/>
            <person name="Barry K."/>
            <person name="Grigoriev I.V."/>
            <person name="Quarterman J."/>
            <person name="Slininger P."/>
            <person name="Dien B."/>
            <person name="Trinh C.T."/>
        </authorList>
    </citation>
    <scope>NUCLEOTIDE SEQUENCE [LARGE SCALE GENOMIC DNA]</scope>
    <source>
        <strain evidence="2 3">YB392</strain>
    </source>
</reference>